<organism evidence="2 3">
    <name type="scientific">Spodoptera exigua multiple nucleopolyhedrovirus</name>
    <dbReference type="NCBI Taxonomy" id="10454"/>
    <lineage>
        <taxon>Viruses</taxon>
        <taxon>Viruses incertae sedis</taxon>
        <taxon>Naldaviricetes</taxon>
        <taxon>Lefavirales</taxon>
        <taxon>Baculoviridae</taxon>
        <taxon>Alphabaculovirus</taxon>
    </lineage>
</organism>
<accession>A0A3G2JTW9</accession>
<dbReference type="Gene3D" id="2.80.10.50">
    <property type="match status" value="1"/>
</dbReference>
<evidence type="ECO:0000256" key="1">
    <source>
        <dbReference type="ARBA" id="ARBA00007936"/>
    </source>
</evidence>
<keyword evidence="3" id="KW-1185">Reference proteome</keyword>
<sequence>MYFKMLGFLFLFSAANGLPLSPEIGATQKHYHLFLNHFFLQMNPDGTINGTVSENNNTLWYRIALSDDSVLIRSSTHCTFLCVNECGYEHSSLIPNNECVWREVFVSSNYRFISKQFGNRTVYLAMNIAGKLKRVVINHNEELAEFTEQSSVFLKDPTTETNHTCKTVNKKYLNYLPEKVCKHNSKKVMTNDTNRTIEDLEPLVNATIVNRMVPMYEYNNELPPPIEKVEKLPPPIEEVVYMGKDNVTLSEGTIPKNFYYHDEDLSIKTLHNNSKRVVIEKTSNETIVYKDQVDELEKIIENLTENKTVNDNPFVIYRYKSVKICFVL</sequence>
<dbReference type="Pfam" id="PF00167">
    <property type="entry name" value="FGF"/>
    <property type="match status" value="1"/>
</dbReference>
<dbReference type="Proteomes" id="UP000676073">
    <property type="component" value="Segment"/>
</dbReference>
<reference evidence="2 3" key="1">
    <citation type="submission" date="2018-05" db="EMBL/GenBank/DDBJ databases">
        <title>The genome sequence of a novel Spodoptera exigua multiple nucleopolyhedrovirus, SeMNPV-QD, isolated from Qingdao, China.</title>
        <authorList>
            <person name="Chen Y."/>
            <person name="Qi B."/>
            <person name="Zheng G."/>
            <person name="Zhang Y."/>
            <person name="Li C."/>
        </authorList>
    </citation>
    <scope>NUCLEOTIDE SEQUENCE [LARGE SCALE GENOMIC DNA]</scope>
    <source>
        <strain evidence="2">SeMNPV-QD</strain>
    </source>
</reference>
<protein>
    <submittedName>
        <fullName evidence="2">Fgf</fullName>
    </submittedName>
</protein>
<dbReference type="GO" id="GO:0008083">
    <property type="term" value="F:growth factor activity"/>
    <property type="evidence" value="ECO:0007669"/>
    <property type="project" value="InterPro"/>
</dbReference>
<evidence type="ECO:0000313" key="2">
    <source>
        <dbReference type="EMBL" id="AYN44990.1"/>
    </source>
</evidence>
<gene>
    <name evidence="2" type="primary">fgf</name>
    <name evidence="2" type="ORF">SENV_ORF30</name>
</gene>
<evidence type="ECO:0000313" key="3">
    <source>
        <dbReference type="Proteomes" id="UP000676073"/>
    </source>
</evidence>
<proteinExistence type="inferred from homology"/>
<dbReference type="InterPro" id="IPR008996">
    <property type="entry name" value="IL1/FGF"/>
</dbReference>
<dbReference type="KEGG" id="vg:80535786"/>
<dbReference type="EMBL" id="MH370144">
    <property type="protein sequence ID" value="AYN44990.1"/>
    <property type="molecule type" value="Genomic_DNA"/>
</dbReference>
<dbReference type="CDD" id="cd23311">
    <property type="entry name" value="beta-trefoil_FGF_Bnl-like"/>
    <property type="match status" value="1"/>
</dbReference>
<dbReference type="SMART" id="SM00442">
    <property type="entry name" value="FGF"/>
    <property type="match status" value="1"/>
</dbReference>
<dbReference type="SUPFAM" id="SSF50353">
    <property type="entry name" value="Cytokine"/>
    <property type="match status" value="1"/>
</dbReference>
<dbReference type="InterPro" id="IPR002209">
    <property type="entry name" value="Fibroblast_GF_fam"/>
</dbReference>
<dbReference type="RefSeq" id="YP_010797794.1">
    <property type="nucleotide sequence ID" value="NC_076246.1"/>
</dbReference>
<name>A0A3G2JTW9_9ABAC</name>
<comment type="similarity">
    <text evidence="1">Belongs to the heparin-binding growth factors family.</text>
</comment>
<dbReference type="PANTHER" id="PTHR11486">
    <property type="entry name" value="FIBROBLAST GROWTH FACTOR"/>
    <property type="match status" value="1"/>
</dbReference>
<dbReference type="GeneID" id="80535786"/>